<evidence type="ECO:0000313" key="8">
    <source>
        <dbReference type="Proteomes" id="UP000565262"/>
    </source>
</evidence>
<proteinExistence type="inferred from homology"/>
<keyword evidence="5" id="KW-0864">Zinc transport</keyword>
<dbReference type="Proteomes" id="UP000565262">
    <property type="component" value="Unassembled WGS sequence"/>
</dbReference>
<protein>
    <recommendedName>
        <fullName evidence="2">High-affinity zinc uptake system protein ZnuA</fullName>
    </recommendedName>
</protein>
<keyword evidence="4" id="KW-0732">Signal</keyword>
<organism evidence="7 8">
    <name type="scientific">Oceanospirillum sediminis</name>
    <dbReference type="NCBI Taxonomy" id="2760088"/>
    <lineage>
        <taxon>Bacteria</taxon>
        <taxon>Pseudomonadati</taxon>
        <taxon>Pseudomonadota</taxon>
        <taxon>Gammaproteobacteria</taxon>
        <taxon>Oceanospirillales</taxon>
        <taxon>Oceanospirillaceae</taxon>
        <taxon>Oceanospirillum</taxon>
    </lineage>
</organism>
<dbReference type="PRINTS" id="PR00690">
    <property type="entry name" value="ADHESNFAMILY"/>
</dbReference>
<comment type="similarity">
    <text evidence="1 6">Belongs to the bacterial solute-binding protein 9 family.</text>
</comment>
<evidence type="ECO:0000313" key="7">
    <source>
        <dbReference type="EMBL" id="MBB1486335.1"/>
    </source>
</evidence>
<gene>
    <name evidence="7" type="ORF">H4O21_06915</name>
</gene>
<evidence type="ECO:0000256" key="4">
    <source>
        <dbReference type="ARBA" id="ARBA00022729"/>
    </source>
</evidence>
<keyword evidence="5" id="KW-0862">Zinc</keyword>
<accession>A0A839IM83</accession>
<evidence type="ECO:0000256" key="6">
    <source>
        <dbReference type="RuleBase" id="RU003512"/>
    </source>
</evidence>
<reference evidence="7 8" key="1">
    <citation type="submission" date="2020-08" db="EMBL/GenBank/DDBJ databases">
        <title>Oceanospirillum sp. nov. isolated from marine sediment.</title>
        <authorList>
            <person name="Ji X."/>
        </authorList>
    </citation>
    <scope>NUCLEOTIDE SEQUENCE [LARGE SCALE GENOMIC DNA]</scope>
    <source>
        <strain evidence="7 8">D5</strain>
    </source>
</reference>
<evidence type="ECO:0000256" key="5">
    <source>
        <dbReference type="ARBA" id="ARBA00022906"/>
    </source>
</evidence>
<keyword evidence="3 6" id="KW-0813">Transport</keyword>
<sequence>MKAIRILTVFSGRALSVLLSTLVLLSGNLQAAPLKVGITLHPYYSYVANVVGDRAEIVPLVDAGFNPHSYELQPADLKRLLTMDALVLNGIGHDEFATHAVEKLIHSQPELKDRLTLINANKDVPLLAAANTQNAWNPHTFVSIDASIRQVYTIARELGNLDPDNARYFQKNAIIYARKLRGLKNNYMRELSGQDLSQVRIASTHNAYGYFLQEFGIGIDTVIEPAHGVEPSATQLQKTIDRIRKANVNLLFTELDMDNRYVSTIERATGIRLHHFSHMTYGSYGKDKVYLEMEQNLKTLSQALTEALSSDSVPAGAE</sequence>
<dbReference type="EMBL" id="JACJFM010000006">
    <property type="protein sequence ID" value="MBB1486335.1"/>
    <property type="molecule type" value="Genomic_DNA"/>
</dbReference>
<evidence type="ECO:0000256" key="2">
    <source>
        <dbReference type="ARBA" id="ARBA00015915"/>
    </source>
</evidence>
<evidence type="ECO:0000256" key="1">
    <source>
        <dbReference type="ARBA" id="ARBA00011028"/>
    </source>
</evidence>
<name>A0A839IM83_9GAMM</name>
<dbReference type="PANTHER" id="PTHR42953">
    <property type="entry name" value="HIGH-AFFINITY ZINC UPTAKE SYSTEM PROTEIN ZNUA-RELATED"/>
    <property type="match status" value="1"/>
</dbReference>
<dbReference type="PRINTS" id="PR00691">
    <property type="entry name" value="ADHESINB"/>
</dbReference>
<dbReference type="GO" id="GO:0046872">
    <property type="term" value="F:metal ion binding"/>
    <property type="evidence" value="ECO:0007669"/>
    <property type="project" value="InterPro"/>
</dbReference>
<dbReference type="RefSeq" id="WP_182808108.1">
    <property type="nucleotide sequence ID" value="NZ_JACJFM010000006.1"/>
</dbReference>
<dbReference type="Pfam" id="PF01297">
    <property type="entry name" value="ZnuA"/>
    <property type="match status" value="1"/>
</dbReference>
<dbReference type="GO" id="GO:0007155">
    <property type="term" value="P:cell adhesion"/>
    <property type="evidence" value="ECO:0007669"/>
    <property type="project" value="InterPro"/>
</dbReference>
<dbReference type="SUPFAM" id="SSF53807">
    <property type="entry name" value="Helical backbone' metal receptor"/>
    <property type="match status" value="1"/>
</dbReference>
<dbReference type="InterPro" id="IPR006128">
    <property type="entry name" value="Lipoprotein_PsaA-like"/>
</dbReference>
<dbReference type="InterPro" id="IPR006129">
    <property type="entry name" value="AdhesinB"/>
</dbReference>
<dbReference type="AlphaFoldDB" id="A0A839IM83"/>
<comment type="caution">
    <text evidence="7">The sequence shown here is derived from an EMBL/GenBank/DDBJ whole genome shotgun (WGS) entry which is preliminary data.</text>
</comment>
<keyword evidence="5" id="KW-0406">Ion transport</keyword>
<dbReference type="GO" id="GO:0006829">
    <property type="term" value="P:zinc ion transport"/>
    <property type="evidence" value="ECO:0007669"/>
    <property type="project" value="UniProtKB-KW"/>
</dbReference>
<dbReference type="Gene3D" id="3.40.50.1980">
    <property type="entry name" value="Nitrogenase molybdenum iron protein domain"/>
    <property type="match status" value="2"/>
</dbReference>
<dbReference type="InterPro" id="IPR050492">
    <property type="entry name" value="Bact_metal-bind_prot9"/>
</dbReference>
<keyword evidence="8" id="KW-1185">Reference proteome</keyword>
<dbReference type="InterPro" id="IPR006127">
    <property type="entry name" value="ZnuA-like"/>
</dbReference>
<evidence type="ECO:0000256" key="3">
    <source>
        <dbReference type="ARBA" id="ARBA00022448"/>
    </source>
</evidence>
<dbReference type="PANTHER" id="PTHR42953:SF3">
    <property type="entry name" value="HIGH-AFFINITY ZINC UPTAKE SYSTEM PROTEIN ZNUA"/>
    <property type="match status" value="1"/>
</dbReference>